<dbReference type="Proteomes" id="UP000887566">
    <property type="component" value="Unplaced"/>
</dbReference>
<organism evidence="1 2">
    <name type="scientific">Plectus sambesii</name>
    <dbReference type="NCBI Taxonomy" id="2011161"/>
    <lineage>
        <taxon>Eukaryota</taxon>
        <taxon>Metazoa</taxon>
        <taxon>Ecdysozoa</taxon>
        <taxon>Nematoda</taxon>
        <taxon>Chromadorea</taxon>
        <taxon>Plectida</taxon>
        <taxon>Plectina</taxon>
        <taxon>Plectoidea</taxon>
        <taxon>Plectidae</taxon>
        <taxon>Plectus</taxon>
    </lineage>
</organism>
<dbReference type="AlphaFoldDB" id="A0A914WSJ3"/>
<dbReference type="PANTHER" id="PTHR31389:SF4">
    <property type="entry name" value="LD39211P"/>
    <property type="match status" value="1"/>
</dbReference>
<proteinExistence type="predicted"/>
<sequence length="112" mass="13127">MQMKEMFAGGFLFVTRSTLSARIMKWAVLCSLEPECMEPKGAVLTCSWGAEHDRWRQWAGCHRYDQSMINVIMNTWWDYNASIYTTNRFKSFAGIKRRSVGFFNLKSLCHQQ</sequence>
<keyword evidence="1" id="KW-1185">Reference proteome</keyword>
<protein>
    <submittedName>
        <fullName evidence="2">Uncharacterized protein</fullName>
    </submittedName>
</protein>
<evidence type="ECO:0000313" key="2">
    <source>
        <dbReference type="WBParaSite" id="PSAMB.scaffold472size50076.g6034.t1"/>
    </source>
</evidence>
<accession>A0A914WSJ3</accession>
<dbReference type="PANTHER" id="PTHR31389">
    <property type="entry name" value="LD39211P"/>
    <property type="match status" value="1"/>
</dbReference>
<evidence type="ECO:0000313" key="1">
    <source>
        <dbReference type="Proteomes" id="UP000887566"/>
    </source>
</evidence>
<dbReference type="WBParaSite" id="PSAMB.scaffold472size50076.g6034.t1">
    <property type="protein sequence ID" value="PSAMB.scaffold472size50076.g6034.t1"/>
    <property type="gene ID" value="PSAMB.scaffold472size50076.g6034"/>
</dbReference>
<name>A0A914WSJ3_9BILA</name>
<reference evidence="2" key="1">
    <citation type="submission" date="2022-11" db="UniProtKB">
        <authorList>
            <consortium name="WormBaseParasite"/>
        </authorList>
    </citation>
    <scope>IDENTIFICATION</scope>
</reference>